<keyword evidence="1" id="KW-0472">Membrane</keyword>
<name>A0A9P1GXJ4_9PEZI</name>
<keyword evidence="1" id="KW-0812">Transmembrane</keyword>
<dbReference type="EMBL" id="CALLCH030000002">
    <property type="protein sequence ID" value="CAI4211745.1"/>
    <property type="molecule type" value="Genomic_DNA"/>
</dbReference>
<gene>
    <name evidence="2" type="ORF">PPNO1_LOCUS1519</name>
</gene>
<keyword evidence="1" id="KW-1133">Transmembrane helix</keyword>
<protein>
    <submittedName>
        <fullName evidence="2">Uncharacterized protein</fullName>
    </submittedName>
</protein>
<evidence type="ECO:0000313" key="2">
    <source>
        <dbReference type="EMBL" id="CAI4211745.1"/>
    </source>
</evidence>
<dbReference type="OrthoDB" id="5210425at2759"/>
<comment type="caution">
    <text evidence="2">The sequence shown here is derived from an EMBL/GenBank/DDBJ whole genome shotgun (WGS) entry which is preliminary data.</text>
</comment>
<sequence>MALEMYGYTPRSRKSPQLVAAWISVLLLIFFMTWYLTAGIEGEPRTIEIQGAKFRKVPDVIEFVRT</sequence>
<dbReference type="AlphaFoldDB" id="A0A9P1GXJ4"/>
<keyword evidence="3" id="KW-1185">Reference proteome</keyword>
<proteinExistence type="predicted"/>
<evidence type="ECO:0000313" key="3">
    <source>
        <dbReference type="Proteomes" id="UP000838763"/>
    </source>
</evidence>
<reference evidence="2" key="1">
    <citation type="submission" date="2022-11" db="EMBL/GenBank/DDBJ databases">
        <authorList>
            <person name="Scott C."/>
            <person name="Bruce N."/>
        </authorList>
    </citation>
    <scope>NUCLEOTIDE SEQUENCE</scope>
</reference>
<organism evidence="2 3">
    <name type="scientific">Parascedosporium putredinis</name>
    <dbReference type="NCBI Taxonomy" id="1442378"/>
    <lineage>
        <taxon>Eukaryota</taxon>
        <taxon>Fungi</taxon>
        <taxon>Dikarya</taxon>
        <taxon>Ascomycota</taxon>
        <taxon>Pezizomycotina</taxon>
        <taxon>Sordariomycetes</taxon>
        <taxon>Hypocreomycetidae</taxon>
        <taxon>Microascales</taxon>
        <taxon>Microascaceae</taxon>
        <taxon>Parascedosporium</taxon>
    </lineage>
</organism>
<evidence type="ECO:0000256" key="1">
    <source>
        <dbReference type="SAM" id="Phobius"/>
    </source>
</evidence>
<accession>A0A9P1GXJ4</accession>
<dbReference type="Proteomes" id="UP000838763">
    <property type="component" value="Unassembled WGS sequence"/>
</dbReference>
<feature type="transmembrane region" description="Helical" evidence="1">
    <location>
        <begin position="20"/>
        <end position="37"/>
    </location>
</feature>